<dbReference type="InterPro" id="IPR013154">
    <property type="entry name" value="ADH-like_N"/>
</dbReference>
<dbReference type="AlphaFoldDB" id="A0A397PNB8"/>
<dbReference type="SUPFAM" id="SSF51735">
    <property type="entry name" value="NAD(P)-binding Rossmann-fold domains"/>
    <property type="match status" value="1"/>
</dbReference>
<dbReference type="InterPro" id="IPR051397">
    <property type="entry name" value="Zn-ADH-like_protein"/>
</dbReference>
<feature type="domain" description="Enoyl reductase (ER)" evidence="1">
    <location>
        <begin position="10"/>
        <end position="322"/>
    </location>
</feature>
<dbReference type="PANTHER" id="PTHR43677">
    <property type="entry name" value="SHORT-CHAIN DEHYDROGENASE/REDUCTASE"/>
    <property type="match status" value="1"/>
</dbReference>
<dbReference type="GO" id="GO:0016491">
    <property type="term" value="F:oxidoreductase activity"/>
    <property type="evidence" value="ECO:0007669"/>
    <property type="project" value="InterPro"/>
</dbReference>
<dbReference type="PANTHER" id="PTHR43677:SF4">
    <property type="entry name" value="QUINONE OXIDOREDUCTASE-LIKE PROTEIN 2"/>
    <property type="match status" value="1"/>
</dbReference>
<dbReference type="Pfam" id="PF08240">
    <property type="entry name" value="ADH_N"/>
    <property type="match status" value="1"/>
</dbReference>
<dbReference type="CDD" id="cd08241">
    <property type="entry name" value="QOR1"/>
    <property type="match status" value="1"/>
</dbReference>
<evidence type="ECO:0000313" key="2">
    <source>
        <dbReference type="EMBL" id="RIA47241.1"/>
    </source>
</evidence>
<dbReference type="SUPFAM" id="SSF50129">
    <property type="entry name" value="GroES-like"/>
    <property type="match status" value="1"/>
</dbReference>
<dbReference type="InterPro" id="IPR036291">
    <property type="entry name" value="NAD(P)-bd_dom_sf"/>
</dbReference>
<dbReference type="EMBL" id="QXDF01000004">
    <property type="protein sequence ID" value="RIA47241.1"/>
    <property type="molecule type" value="Genomic_DNA"/>
</dbReference>
<dbReference type="InterPro" id="IPR020843">
    <property type="entry name" value="ER"/>
</dbReference>
<keyword evidence="3" id="KW-1185">Reference proteome</keyword>
<dbReference type="InterPro" id="IPR011032">
    <property type="entry name" value="GroES-like_sf"/>
</dbReference>
<dbReference type="Gene3D" id="3.40.50.720">
    <property type="entry name" value="NAD(P)-binding Rossmann-like Domain"/>
    <property type="match status" value="1"/>
</dbReference>
<evidence type="ECO:0000313" key="3">
    <source>
        <dbReference type="Proteomes" id="UP000266273"/>
    </source>
</evidence>
<organism evidence="2 3">
    <name type="scientific">Dichotomicrobium thermohalophilum</name>
    <dbReference type="NCBI Taxonomy" id="933063"/>
    <lineage>
        <taxon>Bacteria</taxon>
        <taxon>Pseudomonadati</taxon>
        <taxon>Pseudomonadota</taxon>
        <taxon>Alphaproteobacteria</taxon>
        <taxon>Hyphomicrobiales</taxon>
        <taxon>Hyphomicrobiaceae</taxon>
        <taxon>Dichotomicrobium</taxon>
    </lineage>
</organism>
<comment type="caution">
    <text evidence="2">The sequence shown here is derived from an EMBL/GenBank/DDBJ whole genome shotgun (WGS) entry which is preliminary data.</text>
</comment>
<evidence type="ECO:0000259" key="1">
    <source>
        <dbReference type="SMART" id="SM00829"/>
    </source>
</evidence>
<reference evidence="2 3" key="1">
    <citation type="submission" date="2018-08" db="EMBL/GenBank/DDBJ databases">
        <title>Genomic Encyclopedia of Archaeal and Bacterial Type Strains, Phase II (KMG-II): from individual species to whole genera.</title>
        <authorList>
            <person name="Goeker M."/>
        </authorList>
    </citation>
    <scope>NUCLEOTIDE SEQUENCE [LARGE SCALE GENOMIC DNA]</scope>
    <source>
        <strain evidence="2 3">DSM 5002</strain>
    </source>
</reference>
<sequence>MKAIVCHAFGEPDDLALEDIAEPEPGDGEVLIRVRAAALNFFDTLMIRGKYQHKPEHPFSPGGEVAGEIERLGPGVTGLEVGQRVMAHVRWNGCREKTVAKASAVVQVPPEVIDEIAAGVTITYGTAMHGLKDRGRIAPGETVAVLGASGGAGLAAVEIAKALRARVIAVASLAEKLAVCQTHGADDLINYSSGDLRDQLKAATGGRGVDIVYDCVGGSQTERALRALAWDGRLLVVGFASGEIPHMPLNLPLLKGCSIVGVMFGRFAELFPETQQENMRQVLQWCANGTLKPHVQEVVPLEETIRALKMIDARQAVGKIVVRP</sequence>
<dbReference type="Proteomes" id="UP000266273">
    <property type="component" value="Unassembled WGS sequence"/>
</dbReference>
<name>A0A397PNB8_9HYPH</name>
<gene>
    <name evidence="2" type="ORF">BXY53_2623</name>
</gene>
<dbReference type="InterPro" id="IPR013149">
    <property type="entry name" value="ADH-like_C"/>
</dbReference>
<dbReference type="Gene3D" id="3.90.180.10">
    <property type="entry name" value="Medium-chain alcohol dehydrogenases, catalytic domain"/>
    <property type="match status" value="1"/>
</dbReference>
<proteinExistence type="predicted"/>
<accession>A0A397PNB8</accession>
<dbReference type="Pfam" id="PF00107">
    <property type="entry name" value="ADH_zinc_N"/>
    <property type="match status" value="1"/>
</dbReference>
<dbReference type="SMART" id="SM00829">
    <property type="entry name" value="PKS_ER"/>
    <property type="match status" value="1"/>
</dbReference>
<dbReference type="OrthoDB" id="9805883at2"/>
<protein>
    <submittedName>
        <fullName evidence="2">NADPH2:quinone reductase</fullName>
    </submittedName>
</protein>
<dbReference type="RefSeq" id="WP_119062489.1">
    <property type="nucleotide sequence ID" value="NZ_QXDF01000004.1"/>
</dbReference>